<feature type="transmembrane region" description="Helical" evidence="2">
    <location>
        <begin position="16"/>
        <end position="39"/>
    </location>
</feature>
<keyword evidence="2" id="KW-1133">Transmembrane helix</keyword>
<feature type="compositionally biased region" description="Polar residues" evidence="1">
    <location>
        <begin position="517"/>
        <end position="529"/>
    </location>
</feature>
<keyword evidence="4" id="KW-1185">Reference proteome</keyword>
<dbReference type="Proteomes" id="UP000316759">
    <property type="component" value="Unassembled WGS sequence"/>
</dbReference>
<feature type="compositionally biased region" description="Polar residues" evidence="1">
    <location>
        <begin position="448"/>
        <end position="465"/>
    </location>
</feature>
<keyword evidence="2" id="KW-0812">Transmembrane</keyword>
<gene>
    <name evidence="3" type="ORF">FGIG_04941</name>
</gene>
<accession>A0A504YLY7</accession>
<dbReference type="AlphaFoldDB" id="A0A504YLY7"/>
<evidence type="ECO:0000313" key="3">
    <source>
        <dbReference type="EMBL" id="TPP61316.1"/>
    </source>
</evidence>
<feature type="region of interest" description="Disordered" evidence="1">
    <location>
        <begin position="430"/>
        <end position="535"/>
    </location>
</feature>
<evidence type="ECO:0000313" key="4">
    <source>
        <dbReference type="Proteomes" id="UP000316759"/>
    </source>
</evidence>
<feature type="region of interest" description="Disordered" evidence="1">
    <location>
        <begin position="240"/>
        <end position="266"/>
    </location>
</feature>
<dbReference type="EMBL" id="SUNJ01008349">
    <property type="protein sequence ID" value="TPP61316.1"/>
    <property type="molecule type" value="Genomic_DNA"/>
</dbReference>
<protein>
    <submittedName>
        <fullName evidence="3">Uncharacterized protein</fullName>
    </submittedName>
</protein>
<evidence type="ECO:0000256" key="2">
    <source>
        <dbReference type="SAM" id="Phobius"/>
    </source>
</evidence>
<feature type="compositionally biased region" description="Basic residues" evidence="1">
    <location>
        <begin position="502"/>
        <end position="512"/>
    </location>
</feature>
<feature type="compositionally biased region" description="Low complexity" evidence="1">
    <location>
        <begin position="430"/>
        <end position="447"/>
    </location>
</feature>
<organism evidence="3 4">
    <name type="scientific">Fasciola gigantica</name>
    <name type="common">Giant liver fluke</name>
    <dbReference type="NCBI Taxonomy" id="46835"/>
    <lineage>
        <taxon>Eukaryota</taxon>
        <taxon>Metazoa</taxon>
        <taxon>Spiralia</taxon>
        <taxon>Lophotrochozoa</taxon>
        <taxon>Platyhelminthes</taxon>
        <taxon>Trematoda</taxon>
        <taxon>Digenea</taxon>
        <taxon>Plagiorchiida</taxon>
        <taxon>Echinostomata</taxon>
        <taxon>Echinostomatoidea</taxon>
        <taxon>Fasciolidae</taxon>
        <taxon>Fasciola</taxon>
    </lineage>
</organism>
<keyword evidence="2" id="KW-0472">Membrane</keyword>
<feature type="region of interest" description="Disordered" evidence="1">
    <location>
        <begin position="190"/>
        <end position="223"/>
    </location>
</feature>
<name>A0A504YLY7_FASGI</name>
<proteinExistence type="predicted"/>
<comment type="caution">
    <text evidence="3">The sequence shown here is derived from an EMBL/GenBank/DDBJ whole genome shotgun (WGS) entry which is preliminary data.</text>
</comment>
<feature type="compositionally biased region" description="Polar residues" evidence="1">
    <location>
        <begin position="477"/>
        <end position="499"/>
    </location>
</feature>
<sequence length="562" mass="61191">MDRNLSDDDRRMSSGAIAGLVIGIFILIGLIAFLIIWFLRFRHYWASRKHTKMSNHSTEICMPGGAHNNPYMLDGSSDGPVNSDMWGLGSNKAAGEFFGQQWPTNFVTTSSGFVVPNSTYPTSDATARWPEITEARVEPTLIKPVQNVMALRAANPTAYLGVRGESNFEQAGDLSRSVTGPTGALYPQLGSYLNSGEEPTTTTTTSSGGKQMLTRETSQRLRSKVRMAARVSQLSMFNLRPRRRTSTRMHDSTKGRPKRRRSTRTSSVTIGATTVMGGPKFSMTPGEGYHNMNVISDNFEFDELGSLDNDGFLCSLERAVYPGLECSQPSSSSISQTHRSQCTQPNDPYFRGFGFVSNVVYPMSDFQSLATADLSLGGESGQSGTWRPLPPDVDSASISRSTQPYGFRFPAPGPPVSGWAHQLAEIRMQTETQSTLSTTPTMATSALGQSSSATATPTPCEQTAPTAPVIQPPPTVSSPTIRATPSVMTNQTGEPSSSAAIPRRRAQKRAKSRQQSEPRTSVSRMTGDQSDPFGQIDSGTVKSMFFCSVIFLWIDMAKFNMY</sequence>
<reference evidence="3 4" key="1">
    <citation type="submission" date="2019-04" db="EMBL/GenBank/DDBJ databases">
        <title>Annotation for the trematode Fasciola gigantica.</title>
        <authorList>
            <person name="Choi Y.-J."/>
        </authorList>
    </citation>
    <scope>NUCLEOTIDE SEQUENCE [LARGE SCALE GENOMIC DNA]</scope>
    <source>
        <strain evidence="3">Uganda_cow_1</strain>
    </source>
</reference>
<dbReference type="OrthoDB" id="6275474at2759"/>
<evidence type="ECO:0000256" key="1">
    <source>
        <dbReference type="SAM" id="MobiDB-lite"/>
    </source>
</evidence>